<proteinExistence type="predicted"/>
<organism evidence="1 2">
    <name type="scientific">Azospirillum argentinense</name>
    <dbReference type="NCBI Taxonomy" id="2970906"/>
    <lineage>
        <taxon>Bacteria</taxon>
        <taxon>Pseudomonadati</taxon>
        <taxon>Pseudomonadota</taxon>
        <taxon>Alphaproteobacteria</taxon>
        <taxon>Rhodospirillales</taxon>
        <taxon>Azospirillaceae</taxon>
        <taxon>Azospirillum</taxon>
    </lineage>
</organism>
<dbReference type="AlphaFoldDB" id="A0A5B0KNC4"/>
<name>A0A5B0KNC4_9PROT</name>
<protein>
    <recommendedName>
        <fullName evidence="3">Methyltransferase</fullName>
    </recommendedName>
</protein>
<evidence type="ECO:0000313" key="1">
    <source>
        <dbReference type="EMBL" id="KAA1053769.1"/>
    </source>
</evidence>
<dbReference type="SUPFAM" id="SSF53335">
    <property type="entry name" value="S-adenosyl-L-methionine-dependent methyltransferases"/>
    <property type="match status" value="1"/>
</dbReference>
<accession>A0A5B0KNC4</accession>
<sequence length="321" mass="35686">MPFSLPYNTAVREQRRSSPSALDFLPTQPWAVRALVDQILGADALAGSVVCEPAAGAGDIARTLLEFTPHVRVADVADYGIRNIYEQPISIRDFLSWTPAETEVPDWICTNPPFTLGEGFIHHALRFARRGVAVIVRTAFLEGQGRYERLFSRCPPDVIAVHAERVPMFSGRLEAKKGSATSYSWLIWFRNGSGEARTRWIAPCREIHERASDYHGWRWCAHGGQPLPHLSIVGSTDVEHDVSQALAILRDPVRAVIHPGRLRVVSSLIETTPDCRERVLARISVWHADTDPKDAQAKLEQVLVDHGLRIDPVGVNTMLAA</sequence>
<dbReference type="Proteomes" id="UP000325333">
    <property type="component" value="Unassembled WGS sequence"/>
</dbReference>
<gene>
    <name evidence="1" type="ORF">FH063_002351</name>
</gene>
<comment type="caution">
    <text evidence="1">The sequence shown here is derived from an EMBL/GenBank/DDBJ whole genome shotgun (WGS) entry which is preliminary data.</text>
</comment>
<reference evidence="1 2" key="1">
    <citation type="submission" date="2019-07" db="EMBL/GenBank/DDBJ databases">
        <title>Genome sequencing of the stress-tolerant strain Azospirillum brasilense Az19.</title>
        <authorList>
            <person name="Maroniche G.A."/>
            <person name="Garcia J.E."/>
            <person name="Pagnussat L."/>
            <person name="Amenta M."/>
            <person name="Creus C.M."/>
        </authorList>
    </citation>
    <scope>NUCLEOTIDE SEQUENCE [LARGE SCALE GENOMIC DNA]</scope>
    <source>
        <strain evidence="1 2">Az19</strain>
    </source>
</reference>
<evidence type="ECO:0008006" key="3">
    <source>
        <dbReference type="Google" id="ProtNLM"/>
    </source>
</evidence>
<dbReference type="InterPro" id="IPR029063">
    <property type="entry name" value="SAM-dependent_MTases_sf"/>
</dbReference>
<dbReference type="EMBL" id="VEWN01000013">
    <property type="protein sequence ID" value="KAA1053769.1"/>
    <property type="molecule type" value="Genomic_DNA"/>
</dbReference>
<dbReference type="RefSeq" id="WP_149650897.1">
    <property type="nucleotide sequence ID" value="NZ_VEWN01000013.1"/>
</dbReference>
<evidence type="ECO:0000313" key="2">
    <source>
        <dbReference type="Proteomes" id="UP000325333"/>
    </source>
</evidence>